<proteinExistence type="predicted"/>
<dbReference type="AlphaFoldDB" id="A0A194S863"/>
<dbReference type="SUPFAM" id="SSF54909">
    <property type="entry name" value="Dimeric alpha+beta barrel"/>
    <property type="match status" value="1"/>
</dbReference>
<dbReference type="PANTHER" id="PTHR33178:SF10">
    <property type="entry name" value="STRESS-RESPONSE A_B BARREL DOMAIN-CONTAINING PROTEIN"/>
    <property type="match status" value="1"/>
</dbReference>
<gene>
    <name evidence="3" type="ORF">RHOBADRAFT_64589</name>
</gene>
<dbReference type="Pfam" id="PF07876">
    <property type="entry name" value="Dabb"/>
    <property type="match status" value="1"/>
</dbReference>
<keyword evidence="4" id="KW-1185">Reference proteome</keyword>
<evidence type="ECO:0000313" key="3">
    <source>
        <dbReference type="EMBL" id="KPV76754.1"/>
    </source>
</evidence>
<accession>A0A194S863</accession>
<evidence type="ECO:0000313" key="4">
    <source>
        <dbReference type="Proteomes" id="UP000053890"/>
    </source>
</evidence>
<dbReference type="PANTHER" id="PTHR33178">
    <property type="match status" value="1"/>
</dbReference>
<organism evidence="3 4">
    <name type="scientific">Rhodotorula graminis (strain WP1)</name>
    <dbReference type="NCBI Taxonomy" id="578459"/>
    <lineage>
        <taxon>Eukaryota</taxon>
        <taxon>Fungi</taxon>
        <taxon>Dikarya</taxon>
        <taxon>Basidiomycota</taxon>
        <taxon>Pucciniomycotina</taxon>
        <taxon>Microbotryomycetes</taxon>
        <taxon>Sporidiobolales</taxon>
        <taxon>Sporidiobolaceae</taxon>
        <taxon>Rhodotorula</taxon>
    </lineage>
</organism>
<feature type="domain" description="Stress-response A/B barrel" evidence="2">
    <location>
        <begin position="4"/>
        <end position="100"/>
    </location>
</feature>
<dbReference type="SMART" id="SM00886">
    <property type="entry name" value="Dabb"/>
    <property type="match status" value="1"/>
</dbReference>
<evidence type="ECO:0000256" key="1">
    <source>
        <dbReference type="ARBA" id="ARBA00011738"/>
    </source>
</evidence>
<dbReference type="Proteomes" id="UP000053890">
    <property type="component" value="Unassembled WGS sequence"/>
</dbReference>
<dbReference type="GeneID" id="28978966"/>
<dbReference type="PROSITE" id="PS51502">
    <property type="entry name" value="S_R_A_B_BARREL"/>
    <property type="match status" value="1"/>
</dbReference>
<dbReference type="RefSeq" id="XP_018272803.1">
    <property type="nucleotide sequence ID" value="XM_018418519.1"/>
</dbReference>
<dbReference type="InterPro" id="IPR044662">
    <property type="entry name" value="HS1/DABB1-like"/>
</dbReference>
<dbReference type="STRING" id="578459.A0A194S863"/>
<dbReference type="Gene3D" id="3.30.70.100">
    <property type="match status" value="1"/>
</dbReference>
<name>A0A194S863_RHOGW</name>
<comment type="subunit">
    <text evidence="1">Homodimer.</text>
</comment>
<dbReference type="OrthoDB" id="42919at2759"/>
<sequence>MPAIIHVVLLKFNDQLPADFIEGTLRPEGLKMVGKIPGLKRVELNKPLESTKARSQGWQAMLYSEMESEEALSTYIAHEVHEDFKTLFKPYVADVLAYDMEV</sequence>
<dbReference type="OMA" id="HEVHEDF"/>
<dbReference type="InterPro" id="IPR013097">
    <property type="entry name" value="Dabb"/>
</dbReference>
<dbReference type="EMBL" id="KQ474075">
    <property type="protein sequence ID" value="KPV76754.1"/>
    <property type="molecule type" value="Genomic_DNA"/>
</dbReference>
<evidence type="ECO:0000259" key="2">
    <source>
        <dbReference type="PROSITE" id="PS51502"/>
    </source>
</evidence>
<reference evidence="3 4" key="1">
    <citation type="journal article" date="2015" name="Front. Microbiol.">
        <title>Genome sequence of the plant growth promoting endophytic yeast Rhodotorula graminis WP1.</title>
        <authorList>
            <person name="Firrincieli A."/>
            <person name="Otillar R."/>
            <person name="Salamov A."/>
            <person name="Schmutz J."/>
            <person name="Khan Z."/>
            <person name="Redman R.S."/>
            <person name="Fleck N.D."/>
            <person name="Lindquist E."/>
            <person name="Grigoriev I.V."/>
            <person name="Doty S.L."/>
        </authorList>
    </citation>
    <scope>NUCLEOTIDE SEQUENCE [LARGE SCALE GENOMIC DNA]</scope>
    <source>
        <strain evidence="3 4">WP1</strain>
    </source>
</reference>
<protein>
    <recommendedName>
        <fullName evidence="2">Stress-response A/B barrel domain-containing protein</fullName>
    </recommendedName>
</protein>
<dbReference type="InterPro" id="IPR011008">
    <property type="entry name" value="Dimeric_a/b-barrel"/>
</dbReference>